<dbReference type="AlphaFoldDB" id="A0AAV2L4N0"/>
<evidence type="ECO:0000256" key="1">
    <source>
        <dbReference type="SAM" id="MobiDB-lite"/>
    </source>
</evidence>
<keyword evidence="4" id="KW-1185">Reference proteome</keyword>
<name>A0AAV2L4N0_KNICA</name>
<feature type="chain" id="PRO_5043797054" evidence="2">
    <location>
        <begin position="21"/>
        <end position="86"/>
    </location>
</feature>
<feature type="region of interest" description="Disordered" evidence="1">
    <location>
        <begin position="35"/>
        <end position="69"/>
    </location>
</feature>
<evidence type="ECO:0000313" key="3">
    <source>
        <dbReference type="EMBL" id="CAL1597388.1"/>
    </source>
</evidence>
<dbReference type="EMBL" id="OZ035843">
    <property type="protein sequence ID" value="CAL1597388.1"/>
    <property type="molecule type" value="Genomic_DNA"/>
</dbReference>
<evidence type="ECO:0000256" key="2">
    <source>
        <dbReference type="SAM" id="SignalP"/>
    </source>
</evidence>
<dbReference type="PROSITE" id="PS51257">
    <property type="entry name" value="PROKAR_LIPOPROTEIN"/>
    <property type="match status" value="1"/>
</dbReference>
<gene>
    <name evidence="3" type="ORF">KC01_LOCUS25897</name>
</gene>
<keyword evidence="2" id="KW-0732">Signal</keyword>
<proteinExistence type="predicted"/>
<organism evidence="3 4">
    <name type="scientific">Knipowitschia caucasica</name>
    <name type="common">Caucasian dwarf goby</name>
    <name type="synonym">Pomatoschistus caucasicus</name>
    <dbReference type="NCBI Taxonomy" id="637954"/>
    <lineage>
        <taxon>Eukaryota</taxon>
        <taxon>Metazoa</taxon>
        <taxon>Chordata</taxon>
        <taxon>Craniata</taxon>
        <taxon>Vertebrata</taxon>
        <taxon>Euteleostomi</taxon>
        <taxon>Actinopterygii</taxon>
        <taxon>Neopterygii</taxon>
        <taxon>Teleostei</taxon>
        <taxon>Neoteleostei</taxon>
        <taxon>Acanthomorphata</taxon>
        <taxon>Gobiaria</taxon>
        <taxon>Gobiiformes</taxon>
        <taxon>Gobioidei</taxon>
        <taxon>Gobiidae</taxon>
        <taxon>Gobiinae</taxon>
        <taxon>Knipowitschia</taxon>
    </lineage>
</organism>
<accession>A0AAV2L4N0</accession>
<feature type="signal peptide" evidence="2">
    <location>
        <begin position="1"/>
        <end position="20"/>
    </location>
</feature>
<protein>
    <submittedName>
        <fullName evidence="3">Uncharacterized protein</fullName>
    </submittedName>
</protein>
<reference evidence="3 4" key="1">
    <citation type="submission" date="2024-04" db="EMBL/GenBank/DDBJ databases">
        <authorList>
            <person name="Waldvogel A.-M."/>
            <person name="Schoenle A."/>
        </authorList>
    </citation>
    <scope>NUCLEOTIDE SEQUENCE [LARGE SCALE GENOMIC DNA]</scope>
</reference>
<sequence>MRRIQHWLLVSIQATFFSCPLSTFSSFAPIDPLRSLTQTPVHPPQPQSALGDLPHGHSKQQPPPSAVSSAANIVSAPVVVDAKPGK</sequence>
<dbReference type="Proteomes" id="UP001497482">
    <property type="component" value="Chromosome 21"/>
</dbReference>
<evidence type="ECO:0000313" key="4">
    <source>
        <dbReference type="Proteomes" id="UP001497482"/>
    </source>
</evidence>